<evidence type="ECO:0008006" key="5">
    <source>
        <dbReference type="Google" id="ProtNLM"/>
    </source>
</evidence>
<feature type="transmembrane region" description="Helical" evidence="2">
    <location>
        <begin position="222"/>
        <end position="240"/>
    </location>
</feature>
<comment type="caution">
    <text evidence="3">The sequence shown here is derived from an EMBL/GenBank/DDBJ whole genome shotgun (WGS) entry which is preliminary data.</text>
</comment>
<protein>
    <recommendedName>
        <fullName evidence="5">Secreted protein</fullName>
    </recommendedName>
</protein>
<sequence>MGAVGRLSFLGVLVGLSVALLPGGPSVAVADSCADRLTEQLECWAEVIKDGPVVITLDEPLAYEEVEERQRNDIETLRRDRYPLVVRVQKGKATGEGGTALLVLAEGRLVHPEARIDRLRPGPMDALREAGLCIDREPLCGLIERKGDKSEPLDGKALIDAGFAADHTTHVEAIGPVQNDRKPSASTAPGKSAGQGGEERDDDRAAPTDGEAAGYGGATWTAFWMCLLLALLLLAFVIVIRRSRGPVAVGHRAPSPGRGAGGPRWAAPAHAARGGGGGGSGSGSGAGDGDGDESTTRLRVAPAPRYGRQVGARPAHARTAVVRTELHPQGYVEVDRVLRRAVWAEPGRPPPAPGGLVDVTDARERDSDVLYAFPPTAARHAKGTPR</sequence>
<dbReference type="EMBL" id="JARAYU010000003">
    <property type="protein sequence ID" value="MDX3700552.1"/>
    <property type="molecule type" value="Genomic_DNA"/>
</dbReference>
<keyword evidence="4" id="KW-1185">Reference proteome</keyword>
<evidence type="ECO:0000313" key="3">
    <source>
        <dbReference type="EMBL" id="MDX3700552.1"/>
    </source>
</evidence>
<evidence type="ECO:0000313" key="4">
    <source>
        <dbReference type="Proteomes" id="UP001271274"/>
    </source>
</evidence>
<accession>A0ABU4ND47</accession>
<name>A0ABU4ND47_9ACTN</name>
<keyword evidence="2" id="KW-0472">Membrane</keyword>
<proteinExistence type="predicted"/>
<keyword evidence="2" id="KW-1133">Transmembrane helix</keyword>
<gene>
    <name evidence="3" type="ORF">PV662_12415</name>
</gene>
<organism evidence="3 4">
    <name type="scientific">Streptomyces europaeiscabiei</name>
    <dbReference type="NCBI Taxonomy" id="146819"/>
    <lineage>
        <taxon>Bacteria</taxon>
        <taxon>Bacillati</taxon>
        <taxon>Actinomycetota</taxon>
        <taxon>Actinomycetes</taxon>
        <taxon>Kitasatosporales</taxon>
        <taxon>Streptomycetaceae</taxon>
        <taxon>Streptomyces</taxon>
    </lineage>
</organism>
<evidence type="ECO:0000256" key="2">
    <source>
        <dbReference type="SAM" id="Phobius"/>
    </source>
</evidence>
<evidence type="ECO:0000256" key="1">
    <source>
        <dbReference type="SAM" id="MobiDB-lite"/>
    </source>
</evidence>
<keyword evidence="2" id="KW-0812">Transmembrane</keyword>
<feature type="region of interest" description="Disordered" evidence="1">
    <location>
        <begin position="174"/>
        <end position="210"/>
    </location>
</feature>
<feature type="region of interest" description="Disordered" evidence="1">
    <location>
        <begin position="247"/>
        <end position="314"/>
    </location>
</feature>
<reference evidence="3 4" key="1">
    <citation type="journal article" date="2023" name="Microb. Genom.">
        <title>Mesoterricola silvestris gen. nov., sp. nov., Mesoterricola sediminis sp. nov., Geothrix oryzae sp. nov., Geothrix edaphica sp. nov., Geothrix rubra sp. nov., and Geothrix limicola sp. nov., six novel members of Acidobacteriota isolated from soils.</title>
        <authorList>
            <person name="Weisberg A.J."/>
            <person name="Pearce E."/>
            <person name="Kramer C.G."/>
            <person name="Chang J.H."/>
            <person name="Clarke C.R."/>
        </authorList>
    </citation>
    <scope>NUCLEOTIDE SEQUENCE [LARGE SCALE GENOMIC DNA]</scope>
    <source>
        <strain evidence="3 4">ID09-01A</strain>
    </source>
</reference>
<dbReference type="Proteomes" id="UP001271274">
    <property type="component" value="Unassembled WGS sequence"/>
</dbReference>
<feature type="compositionally biased region" description="Low complexity" evidence="1">
    <location>
        <begin position="250"/>
        <end position="272"/>
    </location>
</feature>
<feature type="compositionally biased region" description="Gly residues" evidence="1">
    <location>
        <begin position="273"/>
        <end position="288"/>
    </location>
</feature>